<evidence type="ECO:0000256" key="2">
    <source>
        <dbReference type="ARBA" id="ARBA00038358"/>
    </source>
</evidence>
<dbReference type="InterPro" id="IPR010905">
    <property type="entry name" value="Glyco_hydro_88"/>
</dbReference>
<evidence type="ECO:0000256" key="1">
    <source>
        <dbReference type="ARBA" id="ARBA00022801"/>
    </source>
</evidence>
<comment type="caution">
    <text evidence="4">The sequence shown here is derived from an EMBL/GenBank/DDBJ whole genome shotgun (WGS) entry which is preliminary data.</text>
</comment>
<dbReference type="PANTHER" id="PTHR36845:SF1">
    <property type="entry name" value="HYDROLASE, PUTATIVE (AFU_ORTHOLOGUE AFUA_7G05090)-RELATED"/>
    <property type="match status" value="1"/>
</dbReference>
<evidence type="ECO:0008006" key="6">
    <source>
        <dbReference type="Google" id="ProtNLM"/>
    </source>
</evidence>
<dbReference type="EMBL" id="CAKLCM010000002">
    <property type="protein sequence ID" value="CAH0524989.1"/>
    <property type="molecule type" value="Genomic_DNA"/>
</dbReference>
<keyword evidence="1" id="KW-0378">Hydrolase</keyword>
<proteinExistence type="inferred from homology"/>
<gene>
    <name evidence="4" type="ORF">VHP8226_00662</name>
</gene>
<evidence type="ECO:0000256" key="3">
    <source>
        <dbReference type="SAM" id="SignalP"/>
    </source>
</evidence>
<dbReference type="SUPFAM" id="SSF48208">
    <property type="entry name" value="Six-hairpin glycosidases"/>
    <property type="match status" value="1"/>
</dbReference>
<feature type="signal peptide" evidence="3">
    <location>
        <begin position="1"/>
        <end position="27"/>
    </location>
</feature>
<feature type="chain" id="PRO_5046887908" description="Glucuronyl hydrolase" evidence="3">
    <location>
        <begin position="28"/>
        <end position="412"/>
    </location>
</feature>
<dbReference type="RefSeq" id="WP_237483698.1">
    <property type="nucleotide sequence ID" value="NZ_CAKLCM010000002.1"/>
</dbReference>
<dbReference type="InterPro" id="IPR008928">
    <property type="entry name" value="6-hairpin_glycosidase_sf"/>
</dbReference>
<protein>
    <recommendedName>
        <fullName evidence="6">Glucuronyl hydrolase</fullName>
    </recommendedName>
</protein>
<evidence type="ECO:0000313" key="5">
    <source>
        <dbReference type="Proteomes" id="UP000838160"/>
    </source>
</evidence>
<reference evidence="4" key="1">
    <citation type="submission" date="2021-12" db="EMBL/GenBank/DDBJ databases">
        <authorList>
            <person name="Rodrigo-Torres L."/>
            <person name="Arahal R. D."/>
            <person name="Lucena T."/>
        </authorList>
    </citation>
    <scope>NUCLEOTIDE SEQUENCE</scope>
    <source>
        <strain evidence="4">CECT 8226</strain>
    </source>
</reference>
<dbReference type="Proteomes" id="UP000838160">
    <property type="component" value="Unassembled WGS sequence"/>
</dbReference>
<comment type="similarity">
    <text evidence="2">Belongs to the glycosyl hydrolase 88 family.</text>
</comment>
<evidence type="ECO:0000313" key="4">
    <source>
        <dbReference type="EMBL" id="CAH0524989.1"/>
    </source>
</evidence>
<dbReference type="PANTHER" id="PTHR36845">
    <property type="entry name" value="HYDROLASE, PUTATIVE (AFU_ORTHOLOGUE AFUA_7G05090)-RELATED"/>
    <property type="match status" value="1"/>
</dbReference>
<dbReference type="Gene3D" id="1.50.10.10">
    <property type="match status" value="1"/>
</dbReference>
<dbReference type="Pfam" id="PF07470">
    <property type="entry name" value="Glyco_hydro_88"/>
    <property type="match status" value="1"/>
</dbReference>
<accession>A0ABN8DDJ5</accession>
<name>A0ABN8DDJ5_9VIBR</name>
<dbReference type="InterPro" id="IPR052369">
    <property type="entry name" value="UG_Glycosaminoglycan_Hydrolase"/>
</dbReference>
<keyword evidence="3" id="KW-0732">Signal</keyword>
<keyword evidence="5" id="KW-1185">Reference proteome</keyword>
<organism evidence="4 5">
    <name type="scientific">Vibrio hippocampi</name>
    <dbReference type="NCBI Taxonomy" id="654686"/>
    <lineage>
        <taxon>Bacteria</taxon>
        <taxon>Pseudomonadati</taxon>
        <taxon>Pseudomonadota</taxon>
        <taxon>Gammaproteobacteria</taxon>
        <taxon>Vibrionales</taxon>
        <taxon>Vibrionaceae</taxon>
        <taxon>Vibrio</taxon>
    </lineage>
</organism>
<sequence>MQVSFPNKIVVALGACLTMSHSLPLMAATGTESVSQQNVMELIQSKAHYLAIEALDNDNETFTAYTDVDGEWEQEPDRNWCSGFVPGIFWYLNAMTADQSWQKKAEFWTEGVRSRAYATDNDTGFQVFDSFGLGYTIGGVTSDDYKQVLKDGANTLVTERYNKDIGAFRSWNQRIDNPTTLPFEVNIDQLMNMELVLWVGANADKPEYTQMAVSHADKTWQHGVRDNGSTYHVVSYNLDGSVDSKRTHQGWQTDSTWSRGQAWSVYAYAMYYRFTGLERMLERSIKSYDYFLSATQQQTNDLVPYSDFDAPIDVRNPKDTSATAVVASGLLELYHITKDEKYLNDAEAMLISLAKPEYLARETEYQAILKKGSEKWGEPEVGTIFGDYFFIEALYRWKQWSPRELPGYFGLN</sequence>
<dbReference type="InterPro" id="IPR012341">
    <property type="entry name" value="6hp_glycosidase-like_sf"/>
</dbReference>